<feature type="transmembrane region" description="Helical" evidence="1">
    <location>
        <begin position="34"/>
        <end position="54"/>
    </location>
</feature>
<name>A0A069CRL7_WEIOS</name>
<protein>
    <recommendedName>
        <fullName evidence="4">DUF2929 family protein</fullName>
    </recommendedName>
</protein>
<keyword evidence="3" id="KW-1185">Reference proteome</keyword>
<dbReference type="EMBL" id="DF820486">
    <property type="protein sequence ID" value="GAK30410.1"/>
    <property type="molecule type" value="Genomic_DNA"/>
</dbReference>
<sequence length="61" mass="6518">MKYVTLIFWMVVLGEVLGYIASALETVPFQPGPVAIWTTIVGTLGTVIFAKISASASDSKK</sequence>
<proteinExistence type="predicted"/>
<organism evidence="2 3">
    <name type="scientific">Weissella oryzae (strain DSM 25784 / JCM 18191 / LMG 30913 / SG25)</name>
    <dbReference type="NCBI Taxonomy" id="1329250"/>
    <lineage>
        <taxon>Bacteria</taxon>
        <taxon>Bacillati</taxon>
        <taxon>Bacillota</taxon>
        <taxon>Bacilli</taxon>
        <taxon>Lactobacillales</taxon>
        <taxon>Lactobacillaceae</taxon>
        <taxon>Weissella</taxon>
    </lineage>
</organism>
<dbReference type="RefSeq" id="WP_027698521.1">
    <property type="nucleotide sequence ID" value="NZ_DF820486.1"/>
</dbReference>
<keyword evidence="1" id="KW-0812">Transmembrane</keyword>
<dbReference type="AlphaFoldDB" id="A0A069CRL7"/>
<dbReference type="InterPro" id="IPR021324">
    <property type="entry name" value="DUF2929"/>
</dbReference>
<dbReference type="STRING" id="1329250.WOSG25_030060"/>
<keyword evidence="1" id="KW-0472">Membrane</keyword>
<evidence type="ECO:0000313" key="3">
    <source>
        <dbReference type="Proteomes" id="UP000030643"/>
    </source>
</evidence>
<dbReference type="Proteomes" id="UP000030643">
    <property type="component" value="Unassembled WGS sequence"/>
</dbReference>
<evidence type="ECO:0000256" key="1">
    <source>
        <dbReference type="SAM" id="Phobius"/>
    </source>
</evidence>
<evidence type="ECO:0000313" key="2">
    <source>
        <dbReference type="EMBL" id="GAK30410.1"/>
    </source>
</evidence>
<accession>A0A069CRL7</accession>
<keyword evidence="1" id="KW-1133">Transmembrane helix</keyword>
<gene>
    <name evidence="2" type="ORF">WOSG25_030060</name>
</gene>
<evidence type="ECO:0008006" key="4">
    <source>
        <dbReference type="Google" id="ProtNLM"/>
    </source>
</evidence>
<dbReference type="Pfam" id="PF11151">
    <property type="entry name" value="DUF2929"/>
    <property type="match status" value="1"/>
</dbReference>
<reference evidence="3" key="1">
    <citation type="journal article" date="2014" name="Genome Announc.">
        <title>Draft genome sequence of Weissella oryzae SG25T, isolated from fermented rice grains.</title>
        <authorList>
            <person name="Tanizawa Y."/>
            <person name="Fujisawa T."/>
            <person name="Mochizuki T."/>
            <person name="Kaminuma E."/>
            <person name="Suzuki Y."/>
            <person name="Nakamura Y."/>
            <person name="Tohno M."/>
        </authorList>
    </citation>
    <scope>NUCLEOTIDE SEQUENCE [LARGE SCALE GENOMIC DNA]</scope>
    <source>
        <strain evidence="3">DSM 25784 / JCM 18191 / LMG 30913 / SG25</strain>
    </source>
</reference>